<sequence>MSYPLRRMGTNNVQRRIMVHPHKIFTEAFAPPPPPPIFGRMPPTRKSIFESMYWKEAKTNQLIALRSQEQTQDVLSSSHRDKILQWPRVQNLLALMQHVLHFVGSLLPISSRISARFQSPRPIVPRQSIEWKESAKDQLVLSRSLDRMQDALRSVHKHKISWPDGGSLSRESTMEYLVALLRPVADLFNELHSDSVLKESPLEYVELCLSESVFAATFSMDHKERELWDVNIPMVITLHNDITDPFGRITDQVEHAVDLGLAHESSPRLVLVTNFRDIVAFFPSRPGHPDNSFTKVSTVMPALALRAICAATIHESTITGIFIDTPGTDLVPYSDPDLILPEGPPQDPDQPLLPDQEVFRTHRRFSEFDKVTLVRDSARALQFFRWHAFVRSNYPTLVLGPGDTVSSNGFITPETPEGFKPLYPFDWDDLPPDTSAHVRAIQRGCPVEAARLADALKGSKSIKLKIMDAISKGTDRGCATVYRCELTSIDNNPVSMSAQLCLKLFDDRFTRLYYPGGDEGELDEKPLHCWFDYVRAAETKAWSEHCAYEKLRPVQGTVVPWYYGVYEFALPDQTTLYGILMEYIPGNTLNSDFTRTLSSERQIGIIKSCRHAVRVLDVADISQDDWHAGQIMLFTNPETNIDHCVLVDFADSRMTWSVYEPLMLANYTGCSAALSGDAKGSLFDEHLLSDCFGVPDDWDHVTVISEHPATGEVEMLHAKDPFTYISFPST</sequence>
<dbReference type="SUPFAM" id="SSF56112">
    <property type="entry name" value="Protein kinase-like (PK-like)"/>
    <property type="match status" value="1"/>
</dbReference>
<evidence type="ECO:0000313" key="2">
    <source>
        <dbReference type="Proteomes" id="UP000567179"/>
    </source>
</evidence>
<proteinExistence type="predicted"/>
<dbReference type="Proteomes" id="UP000567179">
    <property type="component" value="Unassembled WGS sequence"/>
</dbReference>
<dbReference type="AlphaFoldDB" id="A0A8H5BLK8"/>
<keyword evidence="2" id="KW-1185">Reference proteome</keyword>
<comment type="caution">
    <text evidence="1">The sequence shown here is derived from an EMBL/GenBank/DDBJ whole genome shotgun (WGS) entry which is preliminary data.</text>
</comment>
<protein>
    <recommendedName>
        <fullName evidence="3">Protein kinase domain-containing protein</fullName>
    </recommendedName>
</protein>
<evidence type="ECO:0000313" key="1">
    <source>
        <dbReference type="EMBL" id="KAF5325066.1"/>
    </source>
</evidence>
<organism evidence="1 2">
    <name type="scientific">Psilocybe cf. subviscida</name>
    <dbReference type="NCBI Taxonomy" id="2480587"/>
    <lineage>
        <taxon>Eukaryota</taxon>
        <taxon>Fungi</taxon>
        <taxon>Dikarya</taxon>
        <taxon>Basidiomycota</taxon>
        <taxon>Agaricomycotina</taxon>
        <taxon>Agaricomycetes</taxon>
        <taxon>Agaricomycetidae</taxon>
        <taxon>Agaricales</taxon>
        <taxon>Agaricineae</taxon>
        <taxon>Strophariaceae</taxon>
        <taxon>Psilocybe</taxon>
    </lineage>
</organism>
<accession>A0A8H5BLK8</accession>
<gene>
    <name evidence="1" type="ORF">D9619_009892</name>
</gene>
<reference evidence="1 2" key="1">
    <citation type="journal article" date="2020" name="ISME J.">
        <title>Uncovering the hidden diversity of litter-decomposition mechanisms in mushroom-forming fungi.</title>
        <authorList>
            <person name="Floudas D."/>
            <person name="Bentzer J."/>
            <person name="Ahren D."/>
            <person name="Johansson T."/>
            <person name="Persson P."/>
            <person name="Tunlid A."/>
        </authorList>
    </citation>
    <scope>NUCLEOTIDE SEQUENCE [LARGE SCALE GENOMIC DNA]</scope>
    <source>
        <strain evidence="1 2">CBS 101986</strain>
    </source>
</reference>
<name>A0A8H5BLK8_9AGAR</name>
<evidence type="ECO:0008006" key="3">
    <source>
        <dbReference type="Google" id="ProtNLM"/>
    </source>
</evidence>
<dbReference type="OrthoDB" id="3138711at2759"/>
<dbReference type="InterPro" id="IPR011009">
    <property type="entry name" value="Kinase-like_dom_sf"/>
</dbReference>
<dbReference type="EMBL" id="JAACJJ010000015">
    <property type="protein sequence ID" value="KAF5325066.1"/>
    <property type="molecule type" value="Genomic_DNA"/>
</dbReference>